<evidence type="ECO:0000259" key="4">
    <source>
        <dbReference type="Pfam" id="PF10348"/>
    </source>
</evidence>
<dbReference type="Pfam" id="PF10348">
    <property type="entry name" value="DUF2427"/>
    <property type="match status" value="1"/>
</dbReference>
<keyword evidence="7" id="KW-1185">Reference proteome</keyword>
<protein>
    <recommendedName>
        <fullName evidence="8">Protein YTP1-like C-terminal domain-containing protein</fullName>
    </recommendedName>
</protein>
<feature type="transmembrane region" description="Helical" evidence="2">
    <location>
        <begin position="106"/>
        <end position="125"/>
    </location>
</feature>
<feature type="transmembrane region" description="Helical" evidence="2">
    <location>
        <begin position="369"/>
        <end position="390"/>
    </location>
</feature>
<comment type="caution">
    <text evidence="6">The sequence shown here is derived from an EMBL/GenBank/DDBJ whole genome shotgun (WGS) entry which is preliminary data.</text>
</comment>
<feature type="compositionally biased region" description="Polar residues" evidence="1">
    <location>
        <begin position="206"/>
        <end position="222"/>
    </location>
</feature>
<dbReference type="Pfam" id="PF10355">
    <property type="entry name" value="Ytp1"/>
    <property type="match status" value="1"/>
</dbReference>
<feature type="transmembrane region" description="Helical" evidence="2">
    <location>
        <begin position="554"/>
        <end position="580"/>
    </location>
</feature>
<feature type="transmembrane region" description="Helical" evidence="2">
    <location>
        <begin position="327"/>
        <end position="348"/>
    </location>
</feature>
<feature type="signal peptide" evidence="3">
    <location>
        <begin position="1"/>
        <end position="22"/>
    </location>
</feature>
<name>A0A232LWI2_9EURO</name>
<dbReference type="AlphaFoldDB" id="A0A232LWI2"/>
<keyword evidence="3" id="KW-0732">Signal</keyword>
<dbReference type="Gene3D" id="1.20.120.1770">
    <property type="match status" value="1"/>
</dbReference>
<feature type="transmembrane region" description="Helical" evidence="2">
    <location>
        <begin position="521"/>
        <end position="542"/>
    </location>
</feature>
<evidence type="ECO:0008006" key="8">
    <source>
        <dbReference type="Google" id="ProtNLM"/>
    </source>
</evidence>
<feature type="transmembrane region" description="Helical" evidence="2">
    <location>
        <begin position="72"/>
        <end position="94"/>
    </location>
</feature>
<dbReference type="CDD" id="cd08760">
    <property type="entry name" value="Cyt_b561_FRRS1_like"/>
    <property type="match status" value="1"/>
</dbReference>
<feature type="transmembrane region" description="Helical" evidence="2">
    <location>
        <begin position="274"/>
        <end position="307"/>
    </location>
</feature>
<accession>A0A232LWI2</accession>
<dbReference type="InterPro" id="IPR018825">
    <property type="entry name" value="DUF2427"/>
</dbReference>
<keyword evidence="2" id="KW-0472">Membrane</keyword>
<evidence type="ECO:0000256" key="3">
    <source>
        <dbReference type="SAM" id="SignalP"/>
    </source>
</evidence>
<feature type="transmembrane region" description="Helical" evidence="2">
    <location>
        <begin position="137"/>
        <end position="158"/>
    </location>
</feature>
<proteinExistence type="predicted"/>
<dbReference type="Proteomes" id="UP000243515">
    <property type="component" value="Unassembled WGS sequence"/>
</dbReference>
<feature type="transmembrane region" description="Helical" evidence="2">
    <location>
        <begin position="486"/>
        <end position="506"/>
    </location>
</feature>
<dbReference type="InterPro" id="IPR018827">
    <property type="entry name" value="YTP1_C"/>
</dbReference>
<feature type="domain" description="Protein YTP1-like C-terminal" evidence="5">
    <location>
        <begin position="293"/>
        <end position="577"/>
    </location>
</feature>
<dbReference type="PANTHER" id="PTHR31685">
    <property type="entry name" value="INTEGRAL MEMBRANE PROTEIN (AFU_ORTHOLOGUE AFUA_6G12730)-RELATED"/>
    <property type="match status" value="1"/>
</dbReference>
<evidence type="ECO:0000313" key="6">
    <source>
        <dbReference type="EMBL" id="OXV08541.1"/>
    </source>
</evidence>
<feature type="region of interest" description="Disordered" evidence="1">
    <location>
        <begin position="201"/>
        <end position="222"/>
    </location>
</feature>
<reference evidence="6 7" key="1">
    <citation type="journal article" date="2015" name="Environ. Microbiol.">
        <title>Metagenome sequence of Elaphomyces granulatus from sporocarp tissue reveals Ascomycota ectomycorrhizal fingerprints of genome expansion and a Proteobacteria-rich microbiome.</title>
        <authorList>
            <person name="Quandt C.A."/>
            <person name="Kohler A."/>
            <person name="Hesse C.N."/>
            <person name="Sharpton T.J."/>
            <person name="Martin F."/>
            <person name="Spatafora J.W."/>
        </authorList>
    </citation>
    <scope>NUCLEOTIDE SEQUENCE [LARGE SCALE GENOMIC DNA]</scope>
    <source>
        <strain evidence="6 7">OSC145934</strain>
    </source>
</reference>
<keyword evidence="2" id="KW-0812">Transmembrane</keyword>
<dbReference type="PANTHER" id="PTHR31685:SF3">
    <property type="entry name" value="INTEGRAL MEMBRANE PROTEIN (AFU_ORTHOLOGUE AFUA_6G12730)"/>
    <property type="match status" value="1"/>
</dbReference>
<feature type="transmembrane region" description="Helical" evidence="2">
    <location>
        <begin position="402"/>
        <end position="419"/>
    </location>
</feature>
<evidence type="ECO:0000259" key="5">
    <source>
        <dbReference type="Pfam" id="PF10355"/>
    </source>
</evidence>
<evidence type="ECO:0000313" key="7">
    <source>
        <dbReference type="Proteomes" id="UP000243515"/>
    </source>
</evidence>
<dbReference type="EMBL" id="NPHW01004048">
    <property type="protein sequence ID" value="OXV08541.1"/>
    <property type="molecule type" value="Genomic_DNA"/>
</dbReference>
<sequence length="595" mass="66367">MWRNHYVTLLAAAVLFISITNGLPHDDHDPTDMTMGMGNKMNHSGGMLESIPDEEKSRTMSYFAYQKNVGTILAHIILMVLAWGFVLPIAVMFSIARSRYTIPTQVLFLVVNGLGLLFGIVYNSQTPDLYENNAHHKIGWIATWIVVAQVIIGIIYAYSGQGRDNAGVIYERAAFLPVPTEAVMESQQPYSTDAVHEYRWSGDSGQGTERNSASLRSCPSPTETHYLTPPDEFEHYGKLDEDTDDAPAPRYSFQNTILERFFSTRMPRLASVRVLRIFHVAYIIINRICLPFGFIAITTGGVTYGGIFRGDGVFSGLAHFIKGGIFFWYGLVILGRFMGCWAEFGWAWNVKPPRALVGKWKARIPTGEFMESFLIFLYGSTNVFLEHLAAWGQTWSAIDLQHISISIMFFGGGLCGMLLESRRVREWLNKTVIRSSSHSPDLAWRVPDTQTVSLNPMPALIILLLGTMMGSHHQAKMISSMVHKQWGMLLAGGALARVATYILLYVKPPISYLPSRPPSEVVAAFCLISGGLIFMLSASDIINVMDYYQLDAMFTFNVAMGLTAFIMAWEILAIAIKAWAANTEAPPRPSFRFSA</sequence>
<organism evidence="6 7">
    <name type="scientific">Elaphomyces granulatus</name>
    <dbReference type="NCBI Taxonomy" id="519963"/>
    <lineage>
        <taxon>Eukaryota</taxon>
        <taxon>Fungi</taxon>
        <taxon>Dikarya</taxon>
        <taxon>Ascomycota</taxon>
        <taxon>Pezizomycotina</taxon>
        <taxon>Eurotiomycetes</taxon>
        <taxon>Eurotiomycetidae</taxon>
        <taxon>Eurotiales</taxon>
        <taxon>Elaphomycetaceae</taxon>
        <taxon>Elaphomyces</taxon>
    </lineage>
</organism>
<feature type="chain" id="PRO_5012172535" description="Protein YTP1-like C-terminal domain-containing protein" evidence="3">
    <location>
        <begin position="23"/>
        <end position="595"/>
    </location>
</feature>
<feature type="domain" description="DUF2427" evidence="4">
    <location>
        <begin position="58"/>
        <end position="157"/>
    </location>
</feature>
<evidence type="ECO:0000256" key="1">
    <source>
        <dbReference type="SAM" id="MobiDB-lite"/>
    </source>
</evidence>
<keyword evidence="2" id="KW-1133">Transmembrane helix</keyword>
<evidence type="ECO:0000256" key="2">
    <source>
        <dbReference type="SAM" id="Phobius"/>
    </source>
</evidence>
<gene>
    <name evidence="6" type="ORF">Egran_03694</name>
</gene>
<dbReference type="OrthoDB" id="4005299at2759"/>